<reference evidence="2 3" key="1">
    <citation type="journal article" date="2023" name="Life. Sci Alliance">
        <title>Evolutionary insights into 3D genome organization and epigenetic landscape of Vigna mungo.</title>
        <authorList>
            <person name="Junaid A."/>
            <person name="Singh B."/>
            <person name="Bhatia S."/>
        </authorList>
    </citation>
    <scope>NUCLEOTIDE SEQUENCE [LARGE SCALE GENOMIC DNA]</scope>
    <source>
        <strain evidence="2">Urdbean</strain>
    </source>
</reference>
<dbReference type="PANTHER" id="PTHR35292:SF10">
    <property type="match status" value="1"/>
</dbReference>
<dbReference type="Pfam" id="PF22936">
    <property type="entry name" value="Pol_BBD"/>
    <property type="match status" value="1"/>
</dbReference>
<dbReference type="PANTHER" id="PTHR35292">
    <property type="entry name" value="EXPRESSED PROTEIN"/>
    <property type="match status" value="1"/>
</dbReference>
<gene>
    <name evidence="2" type="ORF">V8G54_023987</name>
</gene>
<dbReference type="AlphaFoldDB" id="A0AAQ3RT23"/>
<accession>A0AAQ3RT23</accession>
<feature type="domain" description="Retrovirus-related Pol polyprotein from transposon TNT 1-94-like beta-barrel" evidence="1">
    <location>
        <begin position="220"/>
        <end position="273"/>
    </location>
</feature>
<dbReference type="Proteomes" id="UP001374535">
    <property type="component" value="Chromosome 7"/>
</dbReference>
<dbReference type="EMBL" id="CP144694">
    <property type="protein sequence ID" value="WVZ03181.1"/>
    <property type="molecule type" value="Genomic_DNA"/>
</dbReference>
<organism evidence="2 3">
    <name type="scientific">Vigna mungo</name>
    <name type="common">Black gram</name>
    <name type="synonym">Phaseolus mungo</name>
    <dbReference type="NCBI Taxonomy" id="3915"/>
    <lineage>
        <taxon>Eukaryota</taxon>
        <taxon>Viridiplantae</taxon>
        <taxon>Streptophyta</taxon>
        <taxon>Embryophyta</taxon>
        <taxon>Tracheophyta</taxon>
        <taxon>Spermatophyta</taxon>
        <taxon>Magnoliopsida</taxon>
        <taxon>eudicotyledons</taxon>
        <taxon>Gunneridae</taxon>
        <taxon>Pentapetalae</taxon>
        <taxon>rosids</taxon>
        <taxon>fabids</taxon>
        <taxon>Fabales</taxon>
        <taxon>Fabaceae</taxon>
        <taxon>Papilionoideae</taxon>
        <taxon>50 kb inversion clade</taxon>
        <taxon>NPAAA clade</taxon>
        <taxon>indigoferoid/millettioid clade</taxon>
        <taxon>Phaseoleae</taxon>
        <taxon>Vigna</taxon>
    </lineage>
</organism>
<name>A0AAQ3RT23_VIGMU</name>
<sequence>MTTRCKVLDVACHEGSEDLGVNIGLDEGVVDLGDEYTVEGVFSSSSQISRHLSRPQRYRLVLHKSLLQLQSLPMTDPAEEAAYIEELYEYMEQLKNALKIFTKLEIIQNHYLKFQFHNTHKGDMKMEQYLVKMKNLIDKLKLAGSPISNSNLVIQTLNGLDSDYNPMVVKLSNEIDINCVELQTQLGNKFGSQGDWRDSTFKGTRGGRGKGWMLKPINQELDEVNGTNSLLVGNGEKLKVMASGTTKLNNLHLHDVLYVPKITKNLLSIAKFTIDNNILVEFNENCCFVKDKLTRKALLKGELKDDLYELCNDKDSYVYMSLKENWHKLLGHPNNKVLEKGILTAFTHQHEAFQCALSLLAHLTMKFLWSLDPSHSGVCSILPCVPSTRSLPGAAPYLCPLHFVPFAPAITPQPHQCPGVTMKSLMLLLLLSPVQKKRNAKGCNGCPISLEAFQRFGCFPPLKENHYRRRKRRNLKVGGVSECIHILGEGKEEEFDFLGSGGVWDAFMNEEVQRALCGGGGSNALLLTLGRPPTYPQEHPLLTPKIDDHCSEENKPDGQIPNGNIGKDRTDKVSGLYESRSSTSLAPGVLPPEVSPTTIIWSYDRRPPAIPTHERRNHGISGSGRQQSLTIEEETEYQRDLLSDRTKFNNGSKAGLVNENRMVREGTEQKVNENSKMKVKGLNPGKRPDDKTGRQCKTGRQYKTVCQYKTGRLAPGVFNLKGARDVWSFREKEEEKWVSERLSSEEEERLHAERWQGLKSYLKYDLQSGRPSIRNLPHGFYYQEIFIPLQPDASQVPVSHYHPRKLEGHQPQTMASFARGAASLTRVGLSSSKSPIQLIHRRGLAGAADFWAVPFAFACSSAAFFENLGLGCDVKNTVCVCSAIFDHHGPPKVNFWKDPMSPSKWKEEHFVIISLAGWGLLVYGGYKLFTGGKGKKEEVLSCLFVTA</sequence>
<protein>
    <recommendedName>
        <fullName evidence="1">Retrovirus-related Pol polyprotein from transposon TNT 1-94-like beta-barrel domain-containing protein</fullName>
    </recommendedName>
</protein>
<evidence type="ECO:0000313" key="2">
    <source>
        <dbReference type="EMBL" id="WVZ03181.1"/>
    </source>
</evidence>
<evidence type="ECO:0000259" key="1">
    <source>
        <dbReference type="Pfam" id="PF22936"/>
    </source>
</evidence>
<proteinExistence type="predicted"/>
<keyword evidence="3" id="KW-1185">Reference proteome</keyword>
<dbReference type="InterPro" id="IPR054722">
    <property type="entry name" value="PolX-like_BBD"/>
</dbReference>
<evidence type="ECO:0000313" key="3">
    <source>
        <dbReference type="Proteomes" id="UP001374535"/>
    </source>
</evidence>